<gene>
    <name evidence="15" type="primary">cybH</name>
    <name evidence="15" type="ORF">VTHSUH11_02725</name>
</gene>
<feature type="region of interest" description="Disordered" evidence="12">
    <location>
        <begin position="234"/>
        <end position="269"/>
    </location>
</feature>
<keyword evidence="10" id="KW-0408">Iron</keyword>
<comment type="caution">
    <text evidence="15">The sequence shown here is derived from an EMBL/GenBank/DDBJ whole genome shotgun (WGS) entry which is preliminary data.</text>
</comment>
<feature type="transmembrane region" description="Helical" evidence="13">
    <location>
        <begin position="12"/>
        <end position="33"/>
    </location>
</feature>
<evidence type="ECO:0000259" key="14">
    <source>
        <dbReference type="Pfam" id="PF01292"/>
    </source>
</evidence>
<keyword evidence="4" id="KW-1003">Cell membrane</keyword>
<comment type="subcellular location">
    <subcellularLocation>
        <location evidence="1">Cell membrane</location>
        <topology evidence="1">Multi-pass membrane protein</topology>
    </subcellularLocation>
</comment>
<dbReference type="SUPFAM" id="SSF81342">
    <property type="entry name" value="Transmembrane di-heme cytochromes"/>
    <property type="match status" value="1"/>
</dbReference>
<evidence type="ECO:0000256" key="4">
    <source>
        <dbReference type="ARBA" id="ARBA00022475"/>
    </source>
</evidence>
<evidence type="ECO:0000256" key="10">
    <source>
        <dbReference type="ARBA" id="ARBA00023004"/>
    </source>
</evidence>
<dbReference type="NCBIfam" id="TIGR02125">
    <property type="entry name" value="CytB-hydogenase"/>
    <property type="match status" value="1"/>
</dbReference>
<dbReference type="InterPro" id="IPR051542">
    <property type="entry name" value="Hydrogenase_cytochrome"/>
</dbReference>
<keyword evidence="3" id="KW-0813">Transport</keyword>
<evidence type="ECO:0000256" key="11">
    <source>
        <dbReference type="ARBA" id="ARBA00023136"/>
    </source>
</evidence>
<evidence type="ECO:0000256" key="2">
    <source>
        <dbReference type="ARBA" id="ARBA00008622"/>
    </source>
</evidence>
<dbReference type="GO" id="GO:0005886">
    <property type="term" value="C:plasma membrane"/>
    <property type="evidence" value="ECO:0007669"/>
    <property type="project" value="UniProtKB-SubCell"/>
</dbReference>
<evidence type="ECO:0000256" key="7">
    <source>
        <dbReference type="ARBA" id="ARBA00022723"/>
    </source>
</evidence>
<keyword evidence="9 13" id="KW-1133">Transmembrane helix</keyword>
<dbReference type="AlphaFoldDB" id="A0A2S7ZQU3"/>
<evidence type="ECO:0000256" key="12">
    <source>
        <dbReference type="SAM" id="MobiDB-lite"/>
    </source>
</evidence>
<dbReference type="EMBL" id="PPDF01000007">
    <property type="protein sequence ID" value="PQL25659.1"/>
    <property type="molecule type" value="Genomic_DNA"/>
</dbReference>
<feature type="transmembrane region" description="Helical" evidence="13">
    <location>
        <begin position="135"/>
        <end position="157"/>
    </location>
</feature>
<sequence>MLIHTDKKAYVVFSLWLRIFHWTMVLSVTALFWTGLYIGDPGFAAITGNPEPTFAIDGWFSMETMRRIHFTAGAILTFSFIFRVAGGFYNRGDRLLPKFRQKRYWYGLRETTLHYLMIPQKHEHHWLRNSLARTAYLMVYIMFFFEIITGITMYSMINPNGILGSIFAPLVTMFGGEYKVHLIHHYIAWGFLFFTIVHVYMAFREDVMEESGEVSAMVSGMKYYAHDPIDLEDLNGKRRRGERIEKPSGTTYRPSNPDDPRERELQEDD</sequence>
<evidence type="ECO:0000256" key="3">
    <source>
        <dbReference type="ARBA" id="ARBA00022448"/>
    </source>
</evidence>
<evidence type="ECO:0000256" key="9">
    <source>
        <dbReference type="ARBA" id="ARBA00022989"/>
    </source>
</evidence>
<proteinExistence type="inferred from homology"/>
<evidence type="ECO:0000256" key="13">
    <source>
        <dbReference type="SAM" id="Phobius"/>
    </source>
</evidence>
<evidence type="ECO:0000256" key="6">
    <source>
        <dbReference type="ARBA" id="ARBA00022692"/>
    </source>
</evidence>
<dbReference type="InterPro" id="IPR016174">
    <property type="entry name" value="Di-haem_cyt_TM"/>
</dbReference>
<dbReference type="STRING" id="1110546.GCA_001078375_01374"/>
<dbReference type="GO" id="GO:0020037">
    <property type="term" value="F:heme binding"/>
    <property type="evidence" value="ECO:0007669"/>
    <property type="project" value="TreeGrafter"/>
</dbReference>
<dbReference type="GO" id="GO:0005506">
    <property type="term" value="F:iron ion binding"/>
    <property type="evidence" value="ECO:0007669"/>
    <property type="project" value="InterPro"/>
</dbReference>
<dbReference type="PRINTS" id="PR00161">
    <property type="entry name" value="NIHGNASECYTB"/>
</dbReference>
<keyword evidence="5" id="KW-0349">Heme</keyword>
<dbReference type="OrthoDB" id="197262at2"/>
<name>A0A2S7ZQU3_9FIRM</name>
<accession>A0A2S7ZQU3</accession>
<dbReference type="Proteomes" id="UP000238877">
    <property type="component" value="Unassembled WGS sequence"/>
</dbReference>
<reference evidence="15 16" key="1">
    <citation type="submission" date="2018-01" db="EMBL/GenBank/DDBJ databases">
        <title>Draft genome sequences of clinical isolates and type strains of oral Veillonella including Veillonella infantum sp., nov.</title>
        <authorList>
            <person name="Mashima I."/>
            <person name="Liao Y.-C."/>
            <person name="Sabharwal A."/>
            <person name="Haase E.M."/>
            <person name="Nakazawa F."/>
            <person name="Scannapieco F.A."/>
        </authorList>
    </citation>
    <scope>NUCLEOTIDE SEQUENCE [LARGE SCALE GENOMIC DNA]</scope>
    <source>
        <strain evidence="15 16">Y6</strain>
    </source>
</reference>
<keyword evidence="8" id="KW-0249">Electron transport</keyword>
<dbReference type="PANTHER" id="PTHR30485">
    <property type="entry name" value="NI/FE-HYDROGENASE 1 B-TYPE CYTOCHROME SUBUNIT"/>
    <property type="match status" value="1"/>
</dbReference>
<dbReference type="InterPro" id="IPR011577">
    <property type="entry name" value="Cyt_b561_bac/Ni-Hgenase"/>
</dbReference>
<protein>
    <submittedName>
        <fullName evidence="15">Ni/Fe-hydrogenase, b-type cytochrome subunit</fullName>
    </submittedName>
</protein>
<organism evidence="15 16">
    <name type="scientific">Veillonella tobetsuensis</name>
    <dbReference type="NCBI Taxonomy" id="1110546"/>
    <lineage>
        <taxon>Bacteria</taxon>
        <taxon>Bacillati</taxon>
        <taxon>Bacillota</taxon>
        <taxon>Negativicutes</taxon>
        <taxon>Veillonellales</taxon>
        <taxon>Veillonellaceae</taxon>
        <taxon>Veillonella</taxon>
    </lineage>
</organism>
<keyword evidence="6 13" id="KW-0812">Transmembrane</keyword>
<dbReference type="InterPro" id="IPR000516">
    <property type="entry name" value="Ni-dep_Hydgase_cyt-B"/>
</dbReference>
<dbReference type="Pfam" id="PF01292">
    <property type="entry name" value="Ni_hydr_CYTB"/>
    <property type="match status" value="1"/>
</dbReference>
<evidence type="ECO:0000313" key="16">
    <source>
        <dbReference type="Proteomes" id="UP000238877"/>
    </source>
</evidence>
<evidence type="ECO:0000256" key="8">
    <source>
        <dbReference type="ARBA" id="ARBA00022982"/>
    </source>
</evidence>
<feature type="domain" description="Cytochrome b561 bacterial/Ni-hydrogenase" evidence="14">
    <location>
        <begin position="12"/>
        <end position="220"/>
    </location>
</feature>
<dbReference type="RefSeq" id="WP_059363349.1">
    <property type="nucleotide sequence ID" value="NZ_BBXI01000014.1"/>
</dbReference>
<dbReference type="GO" id="GO:0022904">
    <property type="term" value="P:respiratory electron transport chain"/>
    <property type="evidence" value="ECO:0007669"/>
    <property type="project" value="InterPro"/>
</dbReference>
<feature type="transmembrane region" description="Helical" evidence="13">
    <location>
        <begin position="68"/>
        <end position="90"/>
    </location>
</feature>
<keyword evidence="7" id="KW-0479">Metal-binding</keyword>
<evidence type="ECO:0000256" key="5">
    <source>
        <dbReference type="ARBA" id="ARBA00022617"/>
    </source>
</evidence>
<dbReference type="PANTHER" id="PTHR30485:SF0">
    <property type="entry name" value="NI_FE-HYDROGENASE 1 B-TYPE CYTOCHROME SUBUNIT-RELATED"/>
    <property type="match status" value="1"/>
</dbReference>
<keyword evidence="11 13" id="KW-0472">Membrane</keyword>
<comment type="similarity">
    <text evidence="2">Belongs to the HupC/HyaC/HydC family.</text>
</comment>
<evidence type="ECO:0000313" key="15">
    <source>
        <dbReference type="EMBL" id="PQL25659.1"/>
    </source>
</evidence>
<dbReference type="Gene3D" id="1.20.950.20">
    <property type="entry name" value="Transmembrane di-heme cytochromes, Chain C"/>
    <property type="match status" value="1"/>
</dbReference>
<dbReference type="GO" id="GO:0009055">
    <property type="term" value="F:electron transfer activity"/>
    <property type="evidence" value="ECO:0007669"/>
    <property type="project" value="InterPro"/>
</dbReference>
<feature type="compositionally biased region" description="Basic and acidic residues" evidence="12">
    <location>
        <begin position="256"/>
        <end position="269"/>
    </location>
</feature>
<feature type="transmembrane region" description="Helical" evidence="13">
    <location>
        <begin position="183"/>
        <end position="203"/>
    </location>
</feature>
<evidence type="ECO:0000256" key="1">
    <source>
        <dbReference type="ARBA" id="ARBA00004651"/>
    </source>
</evidence>